<name>A0A382B684_9ZZZZ</name>
<comment type="subcellular location">
    <subcellularLocation>
        <location evidence="1">Cytoplasm</location>
    </subcellularLocation>
</comment>
<dbReference type="GO" id="GO:0000774">
    <property type="term" value="F:adenyl-nucleotide exchange factor activity"/>
    <property type="evidence" value="ECO:0007669"/>
    <property type="project" value="InterPro"/>
</dbReference>
<dbReference type="GO" id="GO:0005829">
    <property type="term" value="C:cytosol"/>
    <property type="evidence" value="ECO:0007669"/>
    <property type="project" value="TreeGrafter"/>
</dbReference>
<evidence type="ECO:0008006" key="9">
    <source>
        <dbReference type="Google" id="ProtNLM"/>
    </source>
</evidence>
<comment type="subunit">
    <text evidence="3">Homodimer.</text>
</comment>
<dbReference type="PRINTS" id="PR00773">
    <property type="entry name" value="GRPEPROTEIN"/>
</dbReference>
<keyword evidence="4" id="KW-0963">Cytoplasm</keyword>
<dbReference type="GO" id="GO:0006457">
    <property type="term" value="P:protein folding"/>
    <property type="evidence" value="ECO:0007669"/>
    <property type="project" value="InterPro"/>
</dbReference>
<evidence type="ECO:0000256" key="6">
    <source>
        <dbReference type="ARBA" id="ARBA00023186"/>
    </source>
</evidence>
<evidence type="ECO:0000256" key="5">
    <source>
        <dbReference type="ARBA" id="ARBA00023016"/>
    </source>
</evidence>
<accession>A0A382B684</accession>
<evidence type="ECO:0000256" key="1">
    <source>
        <dbReference type="ARBA" id="ARBA00004496"/>
    </source>
</evidence>
<keyword evidence="5" id="KW-0346">Stress response</keyword>
<evidence type="ECO:0000256" key="4">
    <source>
        <dbReference type="ARBA" id="ARBA00022490"/>
    </source>
</evidence>
<dbReference type="Gene3D" id="3.90.20.20">
    <property type="match status" value="1"/>
</dbReference>
<reference evidence="8" key="1">
    <citation type="submission" date="2018-05" db="EMBL/GenBank/DDBJ databases">
        <authorList>
            <person name="Lanie J.A."/>
            <person name="Ng W.-L."/>
            <person name="Kazmierczak K.M."/>
            <person name="Andrzejewski T.M."/>
            <person name="Davidsen T.M."/>
            <person name="Wayne K.J."/>
            <person name="Tettelin H."/>
            <person name="Glass J.I."/>
            <person name="Rusch D."/>
            <person name="Podicherti R."/>
            <person name="Tsui H.-C.T."/>
            <person name="Winkler M.E."/>
        </authorList>
    </citation>
    <scope>NUCLEOTIDE SEQUENCE</scope>
</reference>
<dbReference type="GO" id="GO:0042803">
    <property type="term" value="F:protein homodimerization activity"/>
    <property type="evidence" value="ECO:0007669"/>
    <property type="project" value="InterPro"/>
</dbReference>
<proteinExistence type="inferred from homology"/>
<dbReference type="FunFam" id="2.30.22.10:FF:000001">
    <property type="entry name" value="Protein GrpE"/>
    <property type="match status" value="1"/>
</dbReference>
<gene>
    <name evidence="8" type="ORF">METZ01_LOCUS162132</name>
</gene>
<dbReference type="GO" id="GO:0051087">
    <property type="term" value="F:protein-folding chaperone binding"/>
    <property type="evidence" value="ECO:0007669"/>
    <property type="project" value="InterPro"/>
</dbReference>
<dbReference type="EMBL" id="UINC01028385">
    <property type="protein sequence ID" value="SVB09278.1"/>
    <property type="molecule type" value="Genomic_DNA"/>
</dbReference>
<dbReference type="PANTHER" id="PTHR21237">
    <property type="entry name" value="GRPE PROTEIN"/>
    <property type="match status" value="1"/>
</dbReference>
<dbReference type="InterPro" id="IPR000740">
    <property type="entry name" value="GrpE"/>
</dbReference>
<feature type="region of interest" description="Disordered" evidence="7">
    <location>
        <begin position="1"/>
        <end position="48"/>
    </location>
</feature>
<dbReference type="InterPro" id="IPR013805">
    <property type="entry name" value="GrpE_CC"/>
</dbReference>
<evidence type="ECO:0000256" key="2">
    <source>
        <dbReference type="ARBA" id="ARBA00009054"/>
    </source>
</evidence>
<evidence type="ECO:0000313" key="8">
    <source>
        <dbReference type="EMBL" id="SVB09278.1"/>
    </source>
</evidence>
<dbReference type="SUPFAM" id="SSF51064">
    <property type="entry name" value="Head domain of nucleotide exchange factor GrpE"/>
    <property type="match status" value="1"/>
</dbReference>
<keyword evidence="6" id="KW-0143">Chaperone</keyword>
<dbReference type="Gene3D" id="2.30.22.10">
    <property type="entry name" value="Head domain of nucleotide exchange factor GrpE"/>
    <property type="match status" value="1"/>
</dbReference>
<organism evidence="8">
    <name type="scientific">marine metagenome</name>
    <dbReference type="NCBI Taxonomy" id="408172"/>
    <lineage>
        <taxon>unclassified sequences</taxon>
        <taxon>metagenomes</taxon>
        <taxon>ecological metagenomes</taxon>
    </lineage>
</organism>
<sequence length="195" mass="20933">MSNETKDPPSIETEAEPKSPGAASNPNGDVPSDADAPEDMLQEALSKAEDHWNQYLRTAAELENVRKRAVRDQENARKYGIEKFAGELLTVLDSLEAGLEAGANASADDLLAGKEATLNLLRSTLEKHGVSEVDPEGEVFNPASHEAISMQPSTTAEPNSVLTVVQKGYDLNGRLLRPARVIVAMEPDPEPSSDS</sequence>
<dbReference type="InterPro" id="IPR009012">
    <property type="entry name" value="GrpE_head"/>
</dbReference>
<comment type="similarity">
    <text evidence="2">Belongs to the GrpE family.</text>
</comment>
<evidence type="ECO:0000256" key="3">
    <source>
        <dbReference type="ARBA" id="ARBA00011738"/>
    </source>
</evidence>
<dbReference type="Pfam" id="PF01025">
    <property type="entry name" value="GrpE"/>
    <property type="match status" value="1"/>
</dbReference>
<dbReference type="NCBIfam" id="NF010748">
    <property type="entry name" value="PRK14150.1"/>
    <property type="match status" value="1"/>
</dbReference>
<evidence type="ECO:0000256" key="7">
    <source>
        <dbReference type="SAM" id="MobiDB-lite"/>
    </source>
</evidence>
<dbReference type="PROSITE" id="PS01071">
    <property type="entry name" value="GRPE"/>
    <property type="match status" value="1"/>
</dbReference>
<dbReference type="HAMAP" id="MF_01151">
    <property type="entry name" value="GrpE"/>
    <property type="match status" value="1"/>
</dbReference>
<protein>
    <recommendedName>
        <fullName evidence="9">HSP-70 cofactor</fullName>
    </recommendedName>
</protein>
<dbReference type="SUPFAM" id="SSF58014">
    <property type="entry name" value="Coiled-coil domain of nucleotide exchange factor GrpE"/>
    <property type="match status" value="1"/>
</dbReference>
<dbReference type="CDD" id="cd00446">
    <property type="entry name" value="GrpE"/>
    <property type="match status" value="1"/>
</dbReference>
<dbReference type="GO" id="GO:0051082">
    <property type="term" value="F:unfolded protein binding"/>
    <property type="evidence" value="ECO:0007669"/>
    <property type="project" value="TreeGrafter"/>
</dbReference>
<dbReference type="AlphaFoldDB" id="A0A382B684"/>
<dbReference type="PANTHER" id="PTHR21237:SF23">
    <property type="entry name" value="GRPE PROTEIN HOMOLOG, MITOCHONDRIAL"/>
    <property type="match status" value="1"/>
</dbReference>